<dbReference type="InterPro" id="IPR003591">
    <property type="entry name" value="Leu-rich_rpt_typical-subtyp"/>
</dbReference>
<keyword evidence="5" id="KW-1185">Reference proteome</keyword>
<dbReference type="EMBL" id="CAQQ02125997">
    <property type="status" value="NOT_ANNOTATED_CDS"/>
    <property type="molecule type" value="Genomic_DNA"/>
</dbReference>
<keyword evidence="3" id="KW-0732">Signal</keyword>
<reference evidence="4" key="2">
    <citation type="submission" date="2015-06" db="UniProtKB">
        <authorList>
            <consortium name="EnsemblMetazoa"/>
        </authorList>
    </citation>
    <scope>IDENTIFICATION</scope>
</reference>
<dbReference type="InterPro" id="IPR032675">
    <property type="entry name" value="LRR_dom_sf"/>
</dbReference>
<evidence type="ECO:0000313" key="5">
    <source>
        <dbReference type="Proteomes" id="UP000015102"/>
    </source>
</evidence>
<name>T1GKP2_MEGSC</name>
<keyword evidence="2" id="KW-0677">Repeat</keyword>
<protein>
    <recommendedName>
        <fullName evidence="6">LRRCT domain-containing protein</fullName>
    </recommendedName>
</protein>
<feature type="chain" id="PRO_5004577453" description="LRRCT domain-containing protein" evidence="3">
    <location>
        <begin position="19"/>
        <end position="489"/>
    </location>
</feature>
<reference evidence="5" key="1">
    <citation type="submission" date="2013-02" db="EMBL/GenBank/DDBJ databases">
        <authorList>
            <person name="Hughes D."/>
        </authorList>
    </citation>
    <scope>NUCLEOTIDE SEQUENCE</scope>
    <source>
        <strain>Durham</strain>
        <strain evidence="5">NC isolate 2 -- Noor lab</strain>
    </source>
</reference>
<proteinExistence type="predicted"/>
<evidence type="ECO:0008006" key="6">
    <source>
        <dbReference type="Google" id="ProtNLM"/>
    </source>
</evidence>
<evidence type="ECO:0000313" key="4">
    <source>
        <dbReference type="EnsemblMetazoa" id="MESCA004069-PA"/>
    </source>
</evidence>
<evidence type="ECO:0000256" key="1">
    <source>
        <dbReference type="ARBA" id="ARBA00022614"/>
    </source>
</evidence>
<dbReference type="PROSITE" id="PS51450">
    <property type="entry name" value="LRR"/>
    <property type="match status" value="1"/>
</dbReference>
<evidence type="ECO:0000256" key="2">
    <source>
        <dbReference type="ARBA" id="ARBA00022737"/>
    </source>
</evidence>
<dbReference type="OMA" id="CVFRNES"/>
<dbReference type="AlphaFoldDB" id="T1GKP2"/>
<dbReference type="EMBL" id="CAQQ02125998">
    <property type="status" value="NOT_ANNOTATED_CDS"/>
    <property type="molecule type" value="Genomic_DNA"/>
</dbReference>
<dbReference type="HOGENOM" id="CLU_023263_0_0_1"/>
<dbReference type="PANTHER" id="PTHR24366">
    <property type="entry name" value="IG(IMMUNOGLOBULIN) AND LRR(LEUCINE RICH REPEAT) DOMAINS"/>
    <property type="match status" value="1"/>
</dbReference>
<keyword evidence="1" id="KW-0433">Leucine-rich repeat</keyword>
<dbReference type="Gene3D" id="3.80.10.10">
    <property type="entry name" value="Ribonuclease Inhibitor"/>
    <property type="match status" value="2"/>
</dbReference>
<dbReference type="SMART" id="SM00369">
    <property type="entry name" value="LRR_TYP"/>
    <property type="match status" value="9"/>
</dbReference>
<feature type="signal peptide" evidence="3">
    <location>
        <begin position="1"/>
        <end position="18"/>
    </location>
</feature>
<dbReference type="InterPro" id="IPR001611">
    <property type="entry name" value="Leu-rich_rpt"/>
</dbReference>
<dbReference type="PANTHER" id="PTHR24366:SF96">
    <property type="entry name" value="LEUCINE RICH REPEAT CONTAINING 53"/>
    <property type="match status" value="1"/>
</dbReference>
<dbReference type="FunFam" id="3.80.10.10:FF:001360">
    <property type="entry name" value="Uncharacterized protein"/>
    <property type="match status" value="1"/>
</dbReference>
<dbReference type="PRINTS" id="PR00019">
    <property type="entry name" value="LEURICHRPT"/>
</dbReference>
<dbReference type="Pfam" id="PF13855">
    <property type="entry name" value="LRR_8"/>
    <property type="match status" value="3"/>
</dbReference>
<dbReference type="STRING" id="36166.T1GKP2"/>
<dbReference type="EnsemblMetazoa" id="MESCA004069-RA">
    <property type="protein sequence ID" value="MESCA004069-PA"/>
    <property type="gene ID" value="MESCA004069"/>
</dbReference>
<dbReference type="Proteomes" id="UP000015102">
    <property type="component" value="Unassembled WGS sequence"/>
</dbReference>
<sequence>MILKYLLVIFCTFQAILSAGIRSLLESCPNECACGNTFFHDFSVSRWIIGINEPTSILESENVPMDRHPNSVHHESEPFDDNEVFYANCIIQDSTVISELIGNLSTNLEALIFLSTNEDVNLTLSSSLLKPLTFMNTLEIRSKIQGRLTFIIDEPLPQLENANFEFIVIDNTARKLNLSFEKFEEIKHYDEYILERKKPTRKPPSFSGWDNLKILRIYKSNLETLQWEHFEGLQNLQHLSLERNNIKIITEFALFGALNLKTLSLANNEILDLHYRALAGLLELKTLDLSNNKMVHLSEYTFPPFPKLEYVNLKGNPIRYLFPTTFIVMNQTKQMSLDSSTDMSLMFEVPYYEEMWLFQDLKLLQTLSLSRIDLGVLDDSIFRHLEDLKVLEINHSKIKRITFDAFTELTELRELYLSTCSIEELSMDTFNGLENIEIIDLSHNKLKYIPPGLFSGLPKIREIFLNNNKLKYLPNEFFTVVSQSLKCYD</sequence>
<evidence type="ECO:0000256" key="3">
    <source>
        <dbReference type="SAM" id="SignalP"/>
    </source>
</evidence>
<organism evidence="4 5">
    <name type="scientific">Megaselia scalaris</name>
    <name type="common">Humpbacked fly</name>
    <name type="synonym">Phora scalaris</name>
    <dbReference type="NCBI Taxonomy" id="36166"/>
    <lineage>
        <taxon>Eukaryota</taxon>
        <taxon>Metazoa</taxon>
        <taxon>Ecdysozoa</taxon>
        <taxon>Arthropoda</taxon>
        <taxon>Hexapoda</taxon>
        <taxon>Insecta</taxon>
        <taxon>Pterygota</taxon>
        <taxon>Neoptera</taxon>
        <taxon>Endopterygota</taxon>
        <taxon>Diptera</taxon>
        <taxon>Brachycera</taxon>
        <taxon>Muscomorpha</taxon>
        <taxon>Platypezoidea</taxon>
        <taxon>Phoridae</taxon>
        <taxon>Megaseliini</taxon>
        <taxon>Megaselia</taxon>
    </lineage>
</organism>
<dbReference type="SUPFAM" id="SSF52058">
    <property type="entry name" value="L domain-like"/>
    <property type="match status" value="1"/>
</dbReference>
<accession>T1GKP2</accession>